<dbReference type="EMBL" id="JAODUO010000536">
    <property type="protein sequence ID" value="KAK2178636.1"/>
    <property type="molecule type" value="Genomic_DNA"/>
</dbReference>
<dbReference type="AlphaFoldDB" id="A0AAD9KWG3"/>
<reference evidence="2" key="1">
    <citation type="journal article" date="2023" name="Mol. Biol. Evol.">
        <title>Third-Generation Sequencing Reveals the Adaptive Role of the Epigenome in Three Deep-Sea Polychaetes.</title>
        <authorList>
            <person name="Perez M."/>
            <person name="Aroh O."/>
            <person name="Sun Y."/>
            <person name="Lan Y."/>
            <person name="Juniper S.K."/>
            <person name="Young C.R."/>
            <person name="Angers B."/>
            <person name="Qian P.Y."/>
        </authorList>
    </citation>
    <scope>NUCLEOTIDE SEQUENCE</scope>
    <source>
        <strain evidence="2">R07B-5</strain>
    </source>
</reference>
<feature type="compositionally biased region" description="Basic residues" evidence="1">
    <location>
        <begin position="52"/>
        <end position="65"/>
    </location>
</feature>
<evidence type="ECO:0000256" key="1">
    <source>
        <dbReference type="SAM" id="MobiDB-lite"/>
    </source>
</evidence>
<name>A0AAD9KWG3_RIDPI</name>
<evidence type="ECO:0000313" key="2">
    <source>
        <dbReference type="EMBL" id="KAK2178636.1"/>
    </source>
</evidence>
<protein>
    <submittedName>
        <fullName evidence="2">Uncharacterized protein</fullName>
    </submittedName>
</protein>
<feature type="region of interest" description="Disordered" evidence="1">
    <location>
        <begin position="188"/>
        <end position="221"/>
    </location>
</feature>
<evidence type="ECO:0000313" key="3">
    <source>
        <dbReference type="Proteomes" id="UP001209878"/>
    </source>
</evidence>
<sequence length="387" mass="42744">MTSASHKTYKNNPCATKLEGVCLASGRTGTVDGVAVDNTPCDVNATKQSESRRHKRKSRRRRRGSNGKTSTRASGRRVQSSPPRLISTSCPDITSAAKTNVTYSRTISDDGDSKTAIRLRKLKRTKRVNSADNRQTDVSSKTDEWSDASPRVASLTETPKLGVDTASERWCPTKLRDTMSRMSIVQVGNNCSSKNNTRKQQSTADSDTQPAPMQDQSSKTRDVFPVVQLRGGRVSCVLQPQTSSCRRYDAHVRGNSPVMFKYSHIFQRRAPSINQFQFHGYSGYGVGMAPSLRSDVLKPRLNLLSRSLFRNVYSDLYDEEVIDALESGDPNDAIYGKAVAFEGTLPMGLKSILKQPRLQTGRAADKTVHFAVPNVANSRTLRKFACV</sequence>
<feature type="compositionally biased region" description="Polar residues" evidence="1">
    <location>
        <begin position="77"/>
        <end position="92"/>
    </location>
</feature>
<feature type="region of interest" description="Disordered" evidence="1">
    <location>
        <begin position="34"/>
        <end position="92"/>
    </location>
</feature>
<feature type="region of interest" description="Disordered" evidence="1">
    <location>
        <begin position="126"/>
        <end position="153"/>
    </location>
</feature>
<feature type="compositionally biased region" description="Polar residues" evidence="1">
    <location>
        <begin position="128"/>
        <end position="139"/>
    </location>
</feature>
<keyword evidence="3" id="KW-1185">Reference proteome</keyword>
<accession>A0AAD9KWG3</accession>
<feature type="compositionally biased region" description="Polar residues" evidence="1">
    <location>
        <begin position="188"/>
        <end position="217"/>
    </location>
</feature>
<organism evidence="2 3">
    <name type="scientific">Ridgeia piscesae</name>
    <name type="common">Tubeworm</name>
    <dbReference type="NCBI Taxonomy" id="27915"/>
    <lineage>
        <taxon>Eukaryota</taxon>
        <taxon>Metazoa</taxon>
        <taxon>Spiralia</taxon>
        <taxon>Lophotrochozoa</taxon>
        <taxon>Annelida</taxon>
        <taxon>Polychaeta</taxon>
        <taxon>Sedentaria</taxon>
        <taxon>Canalipalpata</taxon>
        <taxon>Sabellida</taxon>
        <taxon>Siboglinidae</taxon>
        <taxon>Ridgeia</taxon>
    </lineage>
</organism>
<proteinExistence type="predicted"/>
<gene>
    <name evidence="2" type="ORF">NP493_537g02056</name>
</gene>
<dbReference type="Proteomes" id="UP001209878">
    <property type="component" value="Unassembled WGS sequence"/>
</dbReference>
<comment type="caution">
    <text evidence="2">The sequence shown here is derived from an EMBL/GenBank/DDBJ whole genome shotgun (WGS) entry which is preliminary data.</text>
</comment>